<gene>
    <name evidence="2" type="ORF">EPA93_07460</name>
</gene>
<keyword evidence="3" id="KW-1185">Reference proteome</keyword>
<accession>A0A4P6JLI0</accession>
<dbReference type="Proteomes" id="UP000290365">
    <property type="component" value="Chromosome"/>
</dbReference>
<name>A0A4P6JLI0_KTERU</name>
<sequence length="208" mass="23405">MFGLNAAERNHLFVLARQQLPADPFPLTDNMNPALQSILDALGIYPATVANQRWDIVAWNQAMCSLYTDLGKLSSRERNALWFMFTNPLQRALLVNWEKEAQGMLASFRAGTERYVGEPWFKALVTDLQHISPEFRAWWPRHDIQIGHMGPIELNHPLVGRLVLQSTPLQVANAPNLRLAIYTPLPEADTAKKLAQLAEAGEKQIAAL</sequence>
<dbReference type="EMBL" id="CP035758">
    <property type="protein sequence ID" value="QBD75852.1"/>
    <property type="molecule type" value="Genomic_DNA"/>
</dbReference>
<evidence type="ECO:0000259" key="1">
    <source>
        <dbReference type="Pfam" id="PF17765"/>
    </source>
</evidence>
<evidence type="ECO:0000313" key="2">
    <source>
        <dbReference type="EMBL" id="QBD75852.1"/>
    </source>
</evidence>
<dbReference type="Pfam" id="PF17765">
    <property type="entry name" value="MLTR_LBD"/>
    <property type="match status" value="1"/>
</dbReference>
<reference evidence="2 3" key="1">
    <citation type="submission" date="2019-01" db="EMBL/GenBank/DDBJ databases">
        <title>Ktedonosporobacter rubrisoli SCAWS-G2.</title>
        <authorList>
            <person name="Huang Y."/>
            <person name="Yan B."/>
        </authorList>
    </citation>
    <scope>NUCLEOTIDE SEQUENCE [LARGE SCALE GENOMIC DNA]</scope>
    <source>
        <strain evidence="2 3">SCAWS-G2</strain>
    </source>
</reference>
<organism evidence="2 3">
    <name type="scientific">Ktedonosporobacter rubrisoli</name>
    <dbReference type="NCBI Taxonomy" id="2509675"/>
    <lineage>
        <taxon>Bacteria</taxon>
        <taxon>Bacillati</taxon>
        <taxon>Chloroflexota</taxon>
        <taxon>Ktedonobacteria</taxon>
        <taxon>Ktedonobacterales</taxon>
        <taxon>Ktedonosporobacteraceae</taxon>
        <taxon>Ktedonosporobacter</taxon>
    </lineage>
</organism>
<dbReference type="PANTHER" id="PTHR35010">
    <property type="entry name" value="BLL4672 PROTEIN-RELATED"/>
    <property type="match status" value="1"/>
</dbReference>
<dbReference type="Gene3D" id="3.30.450.180">
    <property type="match status" value="1"/>
</dbReference>
<dbReference type="OrthoDB" id="154603at2"/>
<proteinExistence type="predicted"/>
<evidence type="ECO:0000313" key="3">
    <source>
        <dbReference type="Proteomes" id="UP000290365"/>
    </source>
</evidence>
<dbReference type="AlphaFoldDB" id="A0A4P6JLI0"/>
<dbReference type="RefSeq" id="WP_129886449.1">
    <property type="nucleotide sequence ID" value="NZ_CP035758.1"/>
</dbReference>
<feature type="domain" description="MmyB-like transcription regulator ligand binding" evidence="1">
    <location>
        <begin position="32"/>
        <end position="197"/>
    </location>
</feature>
<dbReference type="InterPro" id="IPR041413">
    <property type="entry name" value="MLTR_LBD"/>
</dbReference>
<protein>
    <submittedName>
        <fullName evidence="2">Transcriptional regulator</fullName>
    </submittedName>
</protein>
<dbReference type="KEGG" id="kbs:EPA93_07460"/>